<organism evidence="1 2">
    <name type="scientific">Dryococelus australis</name>
    <dbReference type="NCBI Taxonomy" id="614101"/>
    <lineage>
        <taxon>Eukaryota</taxon>
        <taxon>Metazoa</taxon>
        <taxon>Ecdysozoa</taxon>
        <taxon>Arthropoda</taxon>
        <taxon>Hexapoda</taxon>
        <taxon>Insecta</taxon>
        <taxon>Pterygota</taxon>
        <taxon>Neoptera</taxon>
        <taxon>Polyneoptera</taxon>
        <taxon>Phasmatodea</taxon>
        <taxon>Verophasmatodea</taxon>
        <taxon>Anareolatae</taxon>
        <taxon>Phasmatidae</taxon>
        <taxon>Eurycanthinae</taxon>
        <taxon>Dryococelus</taxon>
    </lineage>
</organism>
<gene>
    <name evidence="1" type="ORF">PR048_027996</name>
</gene>
<dbReference type="Proteomes" id="UP001159363">
    <property type="component" value="Chromosome 11"/>
</dbReference>
<dbReference type="EMBL" id="JARBHB010000012">
    <property type="protein sequence ID" value="KAJ8871669.1"/>
    <property type="molecule type" value="Genomic_DNA"/>
</dbReference>
<reference evidence="1 2" key="1">
    <citation type="submission" date="2023-02" db="EMBL/GenBank/DDBJ databases">
        <title>LHISI_Scaffold_Assembly.</title>
        <authorList>
            <person name="Stuart O.P."/>
            <person name="Cleave R."/>
            <person name="Magrath M.J.L."/>
            <person name="Mikheyev A.S."/>
        </authorList>
    </citation>
    <scope>NUCLEOTIDE SEQUENCE [LARGE SCALE GENOMIC DNA]</scope>
    <source>
        <strain evidence="1">Daus_M_001</strain>
        <tissue evidence="1">Leg muscle</tissue>
    </source>
</reference>
<evidence type="ECO:0000313" key="1">
    <source>
        <dbReference type="EMBL" id="KAJ8871669.1"/>
    </source>
</evidence>
<name>A0ABQ9GI30_9NEOP</name>
<keyword evidence="2" id="KW-1185">Reference proteome</keyword>
<sequence>MRVIKVSMEKHRNEREGETGDVNFHMWLILSYDSPALVRSQRLIWTSVAEVGPSVLSASSWYILLDLPQIQKRDCFRCSTKIENCLPRWNEGEGKCEFPIKPAYQRHRPHDIHMRRYGSGPIARRVRFGISGRIWPESALSCSRSHDVIMTSERTLTGRLNPVRPEPFAFISSSSRRIWRMLSTIASSAADEYDTATAEVLKVLVQYSSSRGSVLHVTAMKSEFQQLAGGTDIKMPDPPSSAFDLGIEPYWQKCSSMLGHGDWLCAARRLVVRSQEIGPVSLLESYKSEPVSIPGQVTPGLSHVVIVPYDAAGQWVFSGISRFPAFAFRRCSILTSSQPHRLPRARC</sequence>
<comment type="caution">
    <text evidence="1">The sequence shown here is derived from an EMBL/GenBank/DDBJ whole genome shotgun (WGS) entry which is preliminary data.</text>
</comment>
<proteinExistence type="predicted"/>
<evidence type="ECO:0000313" key="2">
    <source>
        <dbReference type="Proteomes" id="UP001159363"/>
    </source>
</evidence>
<protein>
    <submittedName>
        <fullName evidence="1">Uncharacterized protein</fullName>
    </submittedName>
</protein>
<accession>A0ABQ9GI30</accession>